<evidence type="ECO:0000256" key="4">
    <source>
        <dbReference type="SAM" id="MobiDB-lite"/>
    </source>
</evidence>
<dbReference type="PANTHER" id="PTHR19961">
    <property type="entry name" value="FIMBRIN/PLASTIN"/>
    <property type="match status" value="1"/>
</dbReference>
<feature type="domain" description="Calponin-homology (CH)" evidence="5">
    <location>
        <begin position="380"/>
        <end position="482"/>
    </location>
</feature>
<dbReference type="GO" id="GO:0005884">
    <property type="term" value="C:actin filament"/>
    <property type="evidence" value="ECO:0007669"/>
    <property type="project" value="TreeGrafter"/>
</dbReference>
<gene>
    <name evidence="6" type="ORF">SVIM_LOCUS78829</name>
</gene>
<dbReference type="GO" id="GO:0051639">
    <property type="term" value="P:actin filament network formation"/>
    <property type="evidence" value="ECO:0007669"/>
    <property type="project" value="TreeGrafter"/>
</dbReference>
<comment type="subunit">
    <text evidence="1">Interacts with F-actin.</text>
</comment>
<dbReference type="SUPFAM" id="SSF47576">
    <property type="entry name" value="Calponin-homology domain, CH-domain"/>
    <property type="match status" value="1"/>
</dbReference>
<accession>A0A6N2KFB9</accession>
<feature type="domain" description="Calponin-homology (CH)" evidence="5">
    <location>
        <begin position="123"/>
        <end position="244"/>
    </location>
</feature>
<evidence type="ECO:0000256" key="1">
    <source>
        <dbReference type="ARBA" id="ARBA00011385"/>
    </source>
</evidence>
<keyword evidence="2" id="KW-0677">Repeat</keyword>
<dbReference type="PANTHER" id="PTHR19961:SF18">
    <property type="entry name" value="FI19014P1"/>
    <property type="match status" value="1"/>
</dbReference>
<dbReference type="InterPro" id="IPR036872">
    <property type="entry name" value="CH_dom_sf"/>
</dbReference>
<sequence length="677" mass="76539">MSGYVGILVSDPWLQNQFTQVELRSLKTHFMSMRRESGKLTLRDMASRMSRLKVVGENLTEEDRASCIQDLYQNLDEEVDFEFFLKVYLKLHAHASARTGSVAKNSSAFLKTATTTLLHTISESEKASYVAHINNYLGEDDFLKKYLPIDPSTNDLFEIAKDGVLLCKLINVAVAGTIDERAINTKRILNPWERNENHTLCLNSAKAIGCTVVNIGTQDFIEGRIQLLADLNLKKTPQLLELVGDSKDVEELMSLPPEKILLRWMNFLLKKAGYKKIVTNFSSDVKDAEAYAHLLNVLAPEYSNPSTLTVRDPLTRAKLVLEHADRMGCKRYLTAKDIVEGSPNLNLAFVAHIFQHRNGLSTQTKQISFLETLPDDAQISREERAFRFWMNSLGNSTYIDNVFEDLRNGWLLLETLDKVSPGIVNWKVANKPPIKLPFRKVEELLSVAADEMQHSPTSKELEIPFPWKGNHRCRHFAMGQHPTSCTYETLDVVMLQPMYLKVGLLRRSNHRECQVLRTFTFPISFKIEAGLKPENYSCSTKLIIYLQDLALDYTKDKSLSDGIFFLELLSAVQPRAVNWSLVTKGVAANADDEKKMNATYIISIARKLGCSIFLLPEDLTEVNQKMILTLTASIMYWYLKQPVDQDKPSGTSDSETISNSTLDDSASESSIEENGNL</sequence>
<dbReference type="InterPro" id="IPR001715">
    <property type="entry name" value="CH_dom"/>
</dbReference>
<protein>
    <recommendedName>
        <fullName evidence="5">Calponin-homology (CH) domain-containing protein</fullName>
    </recommendedName>
</protein>
<evidence type="ECO:0000313" key="6">
    <source>
        <dbReference type="EMBL" id="VFU27101.1"/>
    </source>
</evidence>
<dbReference type="Pfam" id="PF00307">
    <property type="entry name" value="CH"/>
    <property type="match status" value="4"/>
</dbReference>
<dbReference type="Gene3D" id="1.10.418.10">
    <property type="entry name" value="Calponin-like domain"/>
    <property type="match status" value="4"/>
</dbReference>
<evidence type="ECO:0000256" key="2">
    <source>
        <dbReference type="ARBA" id="ARBA00022737"/>
    </source>
</evidence>
<dbReference type="AlphaFoldDB" id="A0A6N2KFB9"/>
<dbReference type="GO" id="GO:0051017">
    <property type="term" value="P:actin filament bundle assembly"/>
    <property type="evidence" value="ECO:0007669"/>
    <property type="project" value="InterPro"/>
</dbReference>
<dbReference type="SMART" id="SM00033">
    <property type="entry name" value="CH"/>
    <property type="match status" value="4"/>
</dbReference>
<dbReference type="GO" id="GO:0051015">
    <property type="term" value="F:actin filament binding"/>
    <property type="evidence" value="ECO:0007669"/>
    <property type="project" value="InterPro"/>
</dbReference>
<dbReference type="FunFam" id="1.10.418.10:FF:000119">
    <property type="entry name" value="Fimbrin-like protein 2-like"/>
    <property type="match status" value="1"/>
</dbReference>
<keyword evidence="3" id="KW-0009">Actin-binding</keyword>
<feature type="domain" description="Calponin-homology (CH)" evidence="5">
    <location>
        <begin position="528"/>
        <end position="639"/>
    </location>
</feature>
<evidence type="ECO:0000259" key="5">
    <source>
        <dbReference type="PROSITE" id="PS50021"/>
    </source>
</evidence>
<feature type="domain" description="Calponin-homology (CH)" evidence="5">
    <location>
        <begin position="255"/>
        <end position="358"/>
    </location>
</feature>
<feature type="region of interest" description="Disordered" evidence="4">
    <location>
        <begin position="645"/>
        <end position="677"/>
    </location>
</feature>
<dbReference type="FunFam" id="1.10.418.10:FF:000031">
    <property type="entry name" value="Fimbrin-2 like"/>
    <property type="match status" value="1"/>
</dbReference>
<dbReference type="GO" id="GO:0032432">
    <property type="term" value="C:actin filament bundle"/>
    <property type="evidence" value="ECO:0007669"/>
    <property type="project" value="TreeGrafter"/>
</dbReference>
<dbReference type="FunFam" id="1.10.418.10:FF:000041">
    <property type="entry name" value="Fimbrin-2 isoform A"/>
    <property type="match status" value="1"/>
</dbReference>
<reference evidence="6" key="1">
    <citation type="submission" date="2019-03" db="EMBL/GenBank/DDBJ databases">
        <authorList>
            <person name="Mank J."/>
            <person name="Almeida P."/>
        </authorList>
    </citation>
    <scope>NUCLEOTIDE SEQUENCE</scope>
    <source>
        <strain evidence="6">78183</strain>
    </source>
</reference>
<organism evidence="6">
    <name type="scientific">Salix viminalis</name>
    <name type="common">Common osier</name>
    <name type="synonym">Basket willow</name>
    <dbReference type="NCBI Taxonomy" id="40686"/>
    <lineage>
        <taxon>Eukaryota</taxon>
        <taxon>Viridiplantae</taxon>
        <taxon>Streptophyta</taxon>
        <taxon>Embryophyta</taxon>
        <taxon>Tracheophyta</taxon>
        <taxon>Spermatophyta</taxon>
        <taxon>Magnoliopsida</taxon>
        <taxon>eudicotyledons</taxon>
        <taxon>Gunneridae</taxon>
        <taxon>Pentapetalae</taxon>
        <taxon>rosids</taxon>
        <taxon>fabids</taxon>
        <taxon>Malpighiales</taxon>
        <taxon>Salicaceae</taxon>
        <taxon>Saliceae</taxon>
        <taxon>Salix</taxon>
    </lineage>
</organism>
<dbReference type="Gene3D" id="1.10.238.10">
    <property type="entry name" value="EF-hand"/>
    <property type="match status" value="1"/>
</dbReference>
<dbReference type="GO" id="GO:0005737">
    <property type="term" value="C:cytoplasm"/>
    <property type="evidence" value="ECO:0007669"/>
    <property type="project" value="TreeGrafter"/>
</dbReference>
<evidence type="ECO:0000256" key="3">
    <source>
        <dbReference type="ARBA" id="ARBA00023203"/>
    </source>
</evidence>
<dbReference type="EMBL" id="CAADRP010000336">
    <property type="protein sequence ID" value="VFU27101.1"/>
    <property type="molecule type" value="Genomic_DNA"/>
</dbReference>
<name>A0A6N2KFB9_SALVM</name>
<proteinExistence type="predicted"/>
<dbReference type="PROSITE" id="PS50021">
    <property type="entry name" value="CH"/>
    <property type="match status" value="4"/>
</dbReference>
<feature type="compositionally biased region" description="Polar residues" evidence="4">
    <location>
        <begin position="648"/>
        <end position="677"/>
    </location>
</feature>
<dbReference type="InterPro" id="IPR039959">
    <property type="entry name" value="Fimbrin/Plastin"/>
</dbReference>